<dbReference type="AlphaFoldDB" id="A0AB34IMA8"/>
<dbReference type="EMBL" id="JBGBPQ010000023">
    <property type="protein sequence ID" value="KAL1500397.1"/>
    <property type="molecule type" value="Genomic_DNA"/>
</dbReference>
<protein>
    <submittedName>
        <fullName evidence="2">Uncharacterized protein</fullName>
    </submittedName>
</protein>
<feature type="compositionally biased region" description="Basic and acidic residues" evidence="1">
    <location>
        <begin position="119"/>
        <end position="128"/>
    </location>
</feature>
<keyword evidence="3" id="KW-1185">Reference proteome</keyword>
<reference evidence="2 3" key="1">
    <citation type="journal article" date="2024" name="Science">
        <title>Giant polyketide synthase enzymes in the biosynthesis of giant marine polyether toxins.</title>
        <authorList>
            <person name="Fallon T.R."/>
            <person name="Shende V.V."/>
            <person name="Wierzbicki I.H."/>
            <person name="Pendleton A.L."/>
            <person name="Watervoot N.F."/>
            <person name="Auber R.P."/>
            <person name="Gonzalez D.J."/>
            <person name="Wisecaver J.H."/>
            <person name="Moore B.S."/>
        </authorList>
    </citation>
    <scope>NUCLEOTIDE SEQUENCE [LARGE SCALE GENOMIC DNA]</scope>
    <source>
        <strain evidence="2 3">12B1</strain>
    </source>
</reference>
<evidence type="ECO:0000313" key="3">
    <source>
        <dbReference type="Proteomes" id="UP001515480"/>
    </source>
</evidence>
<dbReference type="Proteomes" id="UP001515480">
    <property type="component" value="Unassembled WGS sequence"/>
</dbReference>
<evidence type="ECO:0000313" key="2">
    <source>
        <dbReference type="EMBL" id="KAL1500397.1"/>
    </source>
</evidence>
<proteinExistence type="predicted"/>
<evidence type="ECO:0000256" key="1">
    <source>
        <dbReference type="SAM" id="MobiDB-lite"/>
    </source>
</evidence>
<gene>
    <name evidence="2" type="ORF">AB1Y20_013054</name>
</gene>
<accession>A0AB34IMA8</accession>
<comment type="caution">
    <text evidence="2">The sequence shown here is derived from an EMBL/GenBank/DDBJ whole genome shotgun (WGS) entry which is preliminary data.</text>
</comment>
<organism evidence="2 3">
    <name type="scientific">Prymnesium parvum</name>
    <name type="common">Toxic golden alga</name>
    <dbReference type="NCBI Taxonomy" id="97485"/>
    <lineage>
        <taxon>Eukaryota</taxon>
        <taxon>Haptista</taxon>
        <taxon>Haptophyta</taxon>
        <taxon>Prymnesiophyceae</taxon>
        <taxon>Prymnesiales</taxon>
        <taxon>Prymnesiaceae</taxon>
        <taxon>Prymnesium</taxon>
    </lineage>
</organism>
<name>A0AB34IMA8_PRYPA</name>
<feature type="region of interest" description="Disordered" evidence="1">
    <location>
        <begin position="105"/>
        <end position="154"/>
    </location>
</feature>
<sequence>MHGSTYLRYRYVGMAVGLAVSASFLQEQAQKKEARAARFATLAAEPAPQLPARRIAWPGGKISSNKHAAVLAYLERKRQSEQGLSKSEEQRILASLERGGVRGAVVRPVEADAPSSPVARERGREGTPETHAPSPKTGGRQPHKRREKRRAPLGRRLLFSRVDCRIRTSAMRAFLMQRAKVKKQLSRSVS</sequence>
<feature type="compositionally biased region" description="Basic residues" evidence="1">
    <location>
        <begin position="141"/>
        <end position="153"/>
    </location>
</feature>